<keyword evidence="2" id="KW-0547">Nucleotide-binding</keyword>
<evidence type="ECO:0000313" key="6">
    <source>
        <dbReference type="Proteomes" id="UP000003793"/>
    </source>
</evidence>
<dbReference type="Pfam" id="PF00005">
    <property type="entry name" value="ABC_tran"/>
    <property type="match status" value="1"/>
</dbReference>
<dbReference type="InterPro" id="IPR003439">
    <property type="entry name" value="ABC_transporter-like_ATP-bd"/>
</dbReference>
<dbReference type="EMBL" id="ABVR01000032">
    <property type="protein sequence ID" value="EEG91317.1"/>
    <property type="molecule type" value="Genomic_DNA"/>
</dbReference>
<evidence type="ECO:0000256" key="2">
    <source>
        <dbReference type="ARBA" id="ARBA00022741"/>
    </source>
</evidence>
<dbReference type="InterPro" id="IPR003593">
    <property type="entry name" value="AAA+_ATPase"/>
</dbReference>
<comment type="caution">
    <text evidence="5">The sequence shown here is derived from an EMBL/GenBank/DDBJ whole genome shotgun (WGS) entry which is preliminary data.</text>
</comment>
<name>C0B5H7_9FIRM</name>
<dbReference type="AlphaFoldDB" id="C0B5H7"/>
<dbReference type="InterPro" id="IPR050166">
    <property type="entry name" value="ABC_transporter_ATP-bind"/>
</dbReference>
<dbReference type="SMART" id="SM00382">
    <property type="entry name" value="AAA"/>
    <property type="match status" value="1"/>
</dbReference>
<dbReference type="Gene3D" id="3.40.50.300">
    <property type="entry name" value="P-loop containing nucleotide triphosphate hydrolases"/>
    <property type="match status" value="1"/>
</dbReference>
<keyword evidence="3 5" id="KW-0067">ATP-binding</keyword>
<dbReference type="InterPro" id="IPR017871">
    <property type="entry name" value="ABC_transporter-like_CS"/>
</dbReference>
<feature type="domain" description="ABC transporter" evidence="4">
    <location>
        <begin position="5"/>
        <end position="194"/>
    </location>
</feature>
<dbReference type="HOGENOM" id="CLU_000604_1_22_9"/>
<dbReference type="PROSITE" id="PS50893">
    <property type="entry name" value="ABC_TRANSPORTER_2"/>
    <property type="match status" value="1"/>
</dbReference>
<dbReference type="InterPro" id="IPR027417">
    <property type="entry name" value="P-loop_NTPase"/>
</dbReference>
<evidence type="ECO:0000313" key="5">
    <source>
        <dbReference type="EMBL" id="EEG91317.1"/>
    </source>
</evidence>
<evidence type="ECO:0000256" key="1">
    <source>
        <dbReference type="ARBA" id="ARBA00022448"/>
    </source>
</evidence>
<dbReference type="PANTHER" id="PTHR42788:SF21">
    <property type="entry name" value="ABC TRANSPORTER ATP-BINDING PROTEIN"/>
    <property type="match status" value="1"/>
</dbReference>
<reference evidence="5 6" key="1">
    <citation type="submission" date="2009-02" db="EMBL/GenBank/DDBJ databases">
        <authorList>
            <person name="Fulton L."/>
            <person name="Clifton S."/>
            <person name="Fulton B."/>
            <person name="Xu J."/>
            <person name="Minx P."/>
            <person name="Pepin K.H."/>
            <person name="Johnson M."/>
            <person name="Bhonagiri V."/>
            <person name="Nash W.E."/>
            <person name="Mardis E.R."/>
            <person name="Wilson R.K."/>
        </authorList>
    </citation>
    <scope>NUCLEOTIDE SEQUENCE [LARGE SCALE GENOMIC DNA]</scope>
    <source>
        <strain evidence="5 6">ATCC 27758</strain>
    </source>
</reference>
<keyword evidence="1" id="KW-0813">Transport</keyword>
<dbReference type="PROSITE" id="PS00211">
    <property type="entry name" value="ABC_TRANSPORTER_1"/>
    <property type="match status" value="1"/>
</dbReference>
<sequence>MQYALELKNVHYAYHTLEGETYALKDITFSVREGEFIALVGPSGCGKSTLLHLIAGLLTPEKGLIKINGSYHPDNTSGIGYMLQKDELLEWRTIYQNVLLGLEIQHALTARSRALARVLLTQYGLNAFANAKPSELSGGMRQRAALIRTLVLKPDIMLLDEPFSALDYQTRLNVSDDIGQIIKKKREKNSDPCHP</sequence>
<dbReference type="SUPFAM" id="SSF52540">
    <property type="entry name" value="P-loop containing nucleoside triphosphate hydrolases"/>
    <property type="match status" value="1"/>
</dbReference>
<organism evidence="5 6">
    <name type="scientific">Coprococcus comes ATCC 27758</name>
    <dbReference type="NCBI Taxonomy" id="470146"/>
    <lineage>
        <taxon>Bacteria</taxon>
        <taxon>Bacillati</taxon>
        <taxon>Bacillota</taxon>
        <taxon>Clostridia</taxon>
        <taxon>Lachnospirales</taxon>
        <taxon>Lachnospiraceae</taxon>
        <taxon>Coprococcus</taxon>
    </lineage>
</organism>
<dbReference type="GO" id="GO:0005524">
    <property type="term" value="F:ATP binding"/>
    <property type="evidence" value="ECO:0007669"/>
    <property type="project" value="UniProtKB-KW"/>
</dbReference>
<protein>
    <submittedName>
        <fullName evidence="5">ABC transporter, ATP-binding protein</fullName>
    </submittedName>
</protein>
<evidence type="ECO:0000259" key="4">
    <source>
        <dbReference type="PROSITE" id="PS50893"/>
    </source>
</evidence>
<dbReference type="GO" id="GO:0016887">
    <property type="term" value="F:ATP hydrolysis activity"/>
    <property type="evidence" value="ECO:0007669"/>
    <property type="project" value="InterPro"/>
</dbReference>
<evidence type="ECO:0000256" key="3">
    <source>
        <dbReference type="ARBA" id="ARBA00022840"/>
    </source>
</evidence>
<dbReference type="PANTHER" id="PTHR42788">
    <property type="entry name" value="TAURINE IMPORT ATP-BINDING PROTEIN-RELATED"/>
    <property type="match status" value="1"/>
</dbReference>
<accession>C0B5H7</accession>
<proteinExistence type="predicted"/>
<dbReference type="Proteomes" id="UP000003793">
    <property type="component" value="Unassembled WGS sequence"/>
</dbReference>
<gene>
    <name evidence="5" type="ORF">COPCOM_00398</name>
</gene>
<reference evidence="5 6" key="2">
    <citation type="submission" date="2009-03" db="EMBL/GenBank/DDBJ databases">
        <title>Draft genome sequence of Coprococcus comes (ATCC 27758).</title>
        <authorList>
            <person name="Sudarsanam P."/>
            <person name="Ley R."/>
            <person name="Guruge J."/>
            <person name="Turnbaugh P.J."/>
            <person name="Mahowald M."/>
            <person name="Liep D."/>
            <person name="Gordon J."/>
        </authorList>
    </citation>
    <scope>NUCLEOTIDE SEQUENCE [LARGE SCALE GENOMIC DNA]</scope>
    <source>
        <strain evidence="5 6">ATCC 27758</strain>
    </source>
</reference>